<sequence length="41" mass="4828">MAVFSILWERRRFYQAGSVGKVQKVLTGSWRILWRKEACAV</sequence>
<evidence type="ECO:0000313" key="2">
    <source>
        <dbReference type="Proteomes" id="UP000070366"/>
    </source>
</evidence>
<evidence type="ECO:0000313" key="1">
    <source>
        <dbReference type="EMBL" id="KXK64739.1"/>
    </source>
</evidence>
<comment type="caution">
    <text evidence="1">The sequence shown here is derived from an EMBL/GenBank/DDBJ whole genome shotgun (WGS) entry which is preliminary data.</text>
</comment>
<gene>
    <name evidence="1" type="ORF">HMPREF3293_01977</name>
</gene>
<organism evidence="1 2">
    <name type="scientific">Christensenella minuta</name>
    <dbReference type="NCBI Taxonomy" id="626937"/>
    <lineage>
        <taxon>Bacteria</taxon>
        <taxon>Bacillati</taxon>
        <taxon>Bacillota</taxon>
        <taxon>Clostridia</taxon>
        <taxon>Christensenellales</taxon>
        <taxon>Christensenellaceae</taxon>
        <taxon>Christensenella</taxon>
    </lineage>
</organism>
<keyword evidence="2" id="KW-1185">Reference proteome</keyword>
<proteinExistence type="predicted"/>
<dbReference type="AlphaFoldDB" id="A0A136Q234"/>
<reference evidence="1 2" key="1">
    <citation type="submission" date="2016-02" db="EMBL/GenBank/DDBJ databases">
        <authorList>
            <person name="Wen L."/>
            <person name="He K."/>
            <person name="Yang H."/>
        </authorList>
    </citation>
    <scope>NUCLEOTIDE SEQUENCE [LARGE SCALE GENOMIC DNA]</scope>
    <source>
        <strain evidence="1 2">DSM 22607</strain>
    </source>
</reference>
<protein>
    <submittedName>
        <fullName evidence="1">Uncharacterized protein</fullName>
    </submittedName>
</protein>
<dbReference type="STRING" id="626937.HMPREF3293_01977"/>
<name>A0A136Q234_9FIRM</name>
<accession>A0A136Q234</accession>
<dbReference type="Proteomes" id="UP000070366">
    <property type="component" value="Unassembled WGS sequence"/>
</dbReference>
<dbReference type="EMBL" id="LSZW01000063">
    <property type="protein sequence ID" value="KXK64739.1"/>
    <property type="molecule type" value="Genomic_DNA"/>
</dbReference>